<dbReference type="PANTHER" id="PTHR31793">
    <property type="entry name" value="4-HYDROXYBENZOYL-COA THIOESTERASE FAMILY MEMBER"/>
    <property type="match status" value="1"/>
</dbReference>
<keyword evidence="2" id="KW-0378">Hydrolase</keyword>
<dbReference type="InterPro" id="IPR050563">
    <property type="entry name" value="4-hydroxybenzoyl-CoA_TE"/>
</dbReference>
<dbReference type="GO" id="GO:0047617">
    <property type="term" value="F:fatty acyl-CoA hydrolase activity"/>
    <property type="evidence" value="ECO:0007669"/>
    <property type="project" value="TreeGrafter"/>
</dbReference>
<dbReference type="InterPro" id="IPR029069">
    <property type="entry name" value="HotDog_dom_sf"/>
</dbReference>
<evidence type="ECO:0000313" key="4">
    <source>
        <dbReference type="Proteomes" id="UP000509597"/>
    </source>
</evidence>
<dbReference type="RefSeq" id="WP_179357503.1">
    <property type="nucleotide sequence ID" value="NZ_CP058627.1"/>
</dbReference>
<gene>
    <name evidence="3" type="ORF">HQ393_03660</name>
</gene>
<dbReference type="PANTHER" id="PTHR31793:SF27">
    <property type="entry name" value="NOVEL THIOESTERASE SUPERFAMILY DOMAIN AND SAPOSIN A-TYPE DOMAIN CONTAINING PROTEIN (0610012H03RIK)"/>
    <property type="match status" value="1"/>
</dbReference>
<dbReference type="AlphaFoldDB" id="A0A7H9BFE4"/>
<dbReference type="PROSITE" id="PS50890">
    <property type="entry name" value="PUA"/>
    <property type="match status" value="1"/>
</dbReference>
<comment type="similarity">
    <text evidence="1">Belongs to the 4-hydroxybenzoyl-CoA thioesterase family.</text>
</comment>
<accession>A0A7H9BFE4</accession>
<sequence>MARLQLELPSCDLFTLELPVRIRDINYGQHLSNDALMALLHEARLQWLQHLGFGSETDVGGKGLIMADAAIVFKNEAFHGDVLQIRLGIDEISRASFELYYDVTHQTQTIAQAKTTMVAYDYQLKKTSKLPPALRAAIEPHGI</sequence>
<reference evidence="3 4" key="1">
    <citation type="submission" date="2020-07" db="EMBL/GenBank/DDBJ databases">
        <title>Complete genome sequence of Chitinibacter sp. 2T18.</title>
        <authorList>
            <person name="Bae J.-W."/>
            <person name="Choi J.-W."/>
        </authorList>
    </citation>
    <scope>NUCLEOTIDE SEQUENCE [LARGE SCALE GENOMIC DNA]</scope>
    <source>
        <strain evidence="3 4">2T18</strain>
    </source>
</reference>
<evidence type="ECO:0000256" key="2">
    <source>
        <dbReference type="ARBA" id="ARBA00022801"/>
    </source>
</evidence>
<dbReference type="EMBL" id="CP058627">
    <property type="protein sequence ID" value="QLG87420.1"/>
    <property type="molecule type" value="Genomic_DNA"/>
</dbReference>
<keyword evidence="4" id="KW-1185">Reference proteome</keyword>
<dbReference type="SUPFAM" id="SSF54637">
    <property type="entry name" value="Thioesterase/thiol ester dehydrase-isomerase"/>
    <property type="match status" value="1"/>
</dbReference>
<dbReference type="CDD" id="cd00586">
    <property type="entry name" value="4HBT"/>
    <property type="match status" value="1"/>
</dbReference>
<name>A0A7H9BFE4_9NEIS</name>
<organism evidence="3 4">
    <name type="scientific">Chitinibacter bivalviorum</name>
    <dbReference type="NCBI Taxonomy" id="2739434"/>
    <lineage>
        <taxon>Bacteria</taxon>
        <taxon>Pseudomonadati</taxon>
        <taxon>Pseudomonadota</taxon>
        <taxon>Betaproteobacteria</taxon>
        <taxon>Neisseriales</taxon>
        <taxon>Chitinibacteraceae</taxon>
        <taxon>Chitinibacter</taxon>
    </lineage>
</organism>
<proteinExistence type="inferred from homology"/>
<dbReference type="Pfam" id="PF13279">
    <property type="entry name" value="4HBT_2"/>
    <property type="match status" value="1"/>
</dbReference>
<evidence type="ECO:0000313" key="3">
    <source>
        <dbReference type="EMBL" id="QLG87420.1"/>
    </source>
</evidence>
<dbReference type="KEGG" id="chiz:HQ393_03660"/>
<dbReference type="Proteomes" id="UP000509597">
    <property type="component" value="Chromosome"/>
</dbReference>
<dbReference type="Gene3D" id="3.10.129.10">
    <property type="entry name" value="Hotdog Thioesterase"/>
    <property type="match status" value="1"/>
</dbReference>
<evidence type="ECO:0000256" key="1">
    <source>
        <dbReference type="ARBA" id="ARBA00005953"/>
    </source>
</evidence>
<protein>
    <submittedName>
        <fullName evidence="3">Acyl-CoA thioesterase</fullName>
    </submittedName>
</protein>